<reference evidence="2 3" key="1">
    <citation type="submission" date="2021-06" db="EMBL/GenBank/DDBJ databases">
        <authorList>
            <person name="Kallberg Y."/>
            <person name="Tangrot J."/>
            <person name="Rosling A."/>
        </authorList>
    </citation>
    <scope>NUCLEOTIDE SEQUENCE [LARGE SCALE GENOMIC DNA]</scope>
    <source>
        <strain evidence="2 3">120-4 pot B 10/14</strain>
    </source>
</reference>
<organism evidence="2 3">
    <name type="scientific">Gigaspora margarita</name>
    <dbReference type="NCBI Taxonomy" id="4874"/>
    <lineage>
        <taxon>Eukaryota</taxon>
        <taxon>Fungi</taxon>
        <taxon>Fungi incertae sedis</taxon>
        <taxon>Mucoromycota</taxon>
        <taxon>Glomeromycotina</taxon>
        <taxon>Glomeromycetes</taxon>
        <taxon>Diversisporales</taxon>
        <taxon>Gigasporaceae</taxon>
        <taxon>Gigaspora</taxon>
    </lineage>
</organism>
<evidence type="ECO:0000313" key="2">
    <source>
        <dbReference type="EMBL" id="CAG8508373.1"/>
    </source>
</evidence>
<name>A0ABM8W2I7_GIGMA</name>
<feature type="region of interest" description="Disordered" evidence="1">
    <location>
        <begin position="1"/>
        <end position="27"/>
    </location>
</feature>
<protein>
    <submittedName>
        <fullName evidence="2">35338_t:CDS:1</fullName>
    </submittedName>
</protein>
<gene>
    <name evidence="2" type="ORF">GMARGA_LOCUS2554</name>
</gene>
<dbReference type="Proteomes" id="UP000789901">
    <property type="component" value="Unassembled WGS sequence"/>
</dbReference>
<proteinExistence type="predicted"/>
<keyword evidence="3" id="KW-1185">Reference proteome</keyword>
<sequence length="116" mass="13133">MDHFLDINNNDEPNGPEAREDSTSYVSPVTNTRGAFKLESTPQRSESVLEFKNLSESIPVEVYAAKKIKKNSGEIEEVEVPEMNKEDNNNPIHKIKRVIAKKRKTKPVKPLITSNI</sequence>
<dbReference type="EMBL" id="CAJVQB010000813">
    <property type="protein sequence ID" value="CAG8508373.1"/>
    <property type="molecule type" value="Genomic_DNA"/>
</dbReference>
<comment type="caution">
    <text evidence="2">The sequence shown here is derived from an EMBL/GenBank/DDBJ whole genome shotgun (WGS) entry which is preliminary data.</text>
</comment>
<accession>A0ABM8W2I7</accession>
<evidence type="ECO:0000256" key="1">
    <source>
        <dbReference type="SAM" id="MobiDB-lite"/>
    </source>
</evidence>
<evidence type="ECO:0000313" key="3">
    <source>
        <dbReference type="Proteomes" id="UP000789901"/>
    </source>
</evidence>